<keyword evidence="7" id="KW-1185">Reference proteome</keyword>
<dbReference type="Pfam" id="PF04231">
    <property type="entry name" value="Endonuclease_1"/>
    <property type="match status" value="1"/>
</dbReference>
<evidence type="ECO:0000256" key="1">
    <source>
        <dbReference type="ARBA" id="ARBA00006429"/>
    </source>
</evidence>
<evidence type="ECO:0000313" key="7">
    <source>
        <dbReference type="Proteomes" id="UP000199169"/>
    </source>
</evidence>
<gene>
    <name evidence="6" type="ORF">ACCAA_1150014</name>
</gene>
<dbReference type="PANTHER" id="PTHR33607">
    <property type="entry name" value="ENDONUCLEASE-1"/>
    <property type="match status" value="1"/>
</dbReference>
<feature type="compositionally biased region" description="Low complexity" evidence="4">
    <location>
        <begin position="29"/>
        <end position="42"/>
    </location>
</feature>
<evidence type="ECO:0000256" key="2">
    <source>
        <dbReference type="ARBA" id="ARBA00022722"/>
    </source>
</evidence>
<keyword evidence="3" id="KW-0378">Hydrolase</keyword>
<dbReference type="RefSeq" id="WP_186405671.1">
    <property type="nucleotide sequence ID" value="NZ_FLQX01000019.1"/>
</dbReference>
<keyword evidence="2" id="KW-0540">Nuclease</keyword>
<dbReference type="PROSITE" id="PS51257">
    <property type="entry name" value="PROKAR_LIPOPROTEIN"/>
    <property type="match status" value="1"/>
</dbReference>
<dbReference type="SUPFAM" id="SSF54060">
    <property type="entry name" value="His-Me finger endonucleases"/>
    <property type="match status" value="1"/>
</dbReference>
<dbReference type="InterPro" id="IPR044925">
    <property type="entry name" value="His-Me_finger_sf"/>
</dbReference>
<evidence type="ECO:0000256" key="3">
    <source>
        <dbReference type="ARBA" id="ARBA00022801"/>
    </source>
</evidence>
<dbReference type="Proteomes" id="UP000199169">
    <property type="component" value="Unassembled WGS sequence"/>
</dbReference>
<dbReference type="PANTHER" id="PTHR33607:SF2">
    <property type="entry name" value="ENDONUCLEASE-1"/>
    <property type="match status" value="1"/>
</dbReference>
<evidence type="ECO:0000256" key="5">
    <source>
        <dbReference type="SAM" id="SignalP"/>
    </source>
</evidence>
<reference evidence="7" key="1">
    <citation type="submission" date="2016-06" db="EMBL/GenBank/DDBJ databases">
        <authorList>
            <person name="McIlroy S.J."/>
            <person name="Karst S.M."/>
            <person name="Albertsen M."/>
        </authorList>
    </citation>
    <scope>NUCLEOTIDE SEQUENCE [LARGE SCALE GENOMIC DNA]</scope>
</reference>
<name>A0A1A8XF63_9PROT</name>
<dbReference type="GO" id="GO:0016787">
    <property type="term" value="F:hydrolase activity"/>
    <property type="evidence" value="ECO:0007669"/>
    <property type="project" value="UniProtKB-KW"/>
</dbReference>
<feature type="signal peptide" evidence="5">
    <location>
        <begin position="1"/>
        <end position="22"/>
    </location>
</feature>
<feature type="region of interest" description="Disordered" evidence="4">
    <location>
        <begin position="22"/>
        <end position="42"/>
    </location>
</feature>
<accession>A0A1A8XF63</accession>
<dbReference type="InterPro" id="IPR007346">
    <property type="entry name" value="Endonuclease-I"/>
</dbReference>
<dbReference type="GO" id="GO:0004518">
    <property type="term" value="F:nuclease activity"/>
    <property type="evidence" value="ECO:0007669"/>
    <property type="project" value="UniProtKB-KW"/>
</dbReference>
<feature type="chain" id="PRO_5008381368" evidence="5">
    <location>
        <begin position="23"/>
        <end position="267"/>
    </location>
</feature>
<organism evidence="6 7">
    <name type="scientific">Candidatus Accumulibacter aalborgensis</name>
    <dbReference type="NCBI Taxonomy" id="1860102"/>
    <lineage>
        <taxon>Bacteria</taxon>
        <taxon>Pseudomonadati</taxon>
        <taxon>Pseudomonadota</taxon>
        <taxon>Betaproteobacteria</taxon>
        <taxon>Candidatus Accumulibacter</taxon>
    </lineage>
</organism>
<evidence type="ECO:0000313" key="6">
    <source>
        <dbReference type="EMBL" id="SBT03810.1"/>
    </source>
</evidence>
<evidence type="ECO:0000256" key="4">
    <source>
        <dbReference type="SAM" id="MobiDB-lite"/>
    </source>
</evidence>
<sequence length="267" mass="29891">MRYTTLLIVALLAGCYSGQSSFQPGKIRSSPSPQSPSTPARSGLSIELVTGKTAVGHRDFANAKKVLPRIFAGMEEEFYCGCRYRGNAVDLASCGYQARKNATRAARIEWEHVVPAWELGHQRQCWQDGGRKNCTATDAVFQVAEGDLHNLVPAIGEVNGDRSNFAYSAWSKHPEPIYGACQTVVDFRLKRVQPREEVRGTAARITLYMYHTYGLRMSKQDKQLMCAWARTYPVDDRELRRNERIVQWQGSGNALVTDPQRIKAACS</sequence>
<comment type="similarity">
    <text evidence="1">Belongs to the EndA/NucM nuclease family.</text>
</comment>
<dbReference type="AlphaFoldDB" id="A0A1A8XF63"/>
<proteinExistence type="inferred from homology"/>
<dbReference type="EMBL" id="FLQX01000019">
    <property type="protein sequence ID" value="SBT03810.1"/>
    <property type="molecule type" value="Genomic_DNA"/>
</dbReference>
<protein>
    <submittedName>
        <fullName evidence="6">Deoxyribonuclease I</fullName>
    </submittedName>
</protein>
<keyword evidence="5" id="KW-0732">Signal</keyword>
<dbReference type="STRING" id="1860102.ACCAA_1150014"/>